<dbReference type="EMBL" id="LUUI01000095">
    <property type="protein sequence ID" value="OAI16445.1"/>
    <property type="molecule type" value="Genomic_DNA"/>
</dbReference>
<accession>A0A177NEU3</accession>
<reference evidence="1 2" key="1">
    <citation type="submission" date="2016-03" db="EMBL/GenBank/DDBJ databases">
        <authorList>
            <person name="Ploux O."/>
        </authorList>
    </citation>
    <scope>NUCLEOTIDE SEQUENCE [LARGE SCALE GENOMIC DNA]</scope>
    <source>
        <strain evidence="1 2">R-45370</strain>
    </source>
</reference>
<comment type="caution">
    <text evidence="1">The sequence shown here is derived from an EMBL/GenBank/DDBJ whole genome shotgun (WGS) entry which is preliminary data.</text>
</comment>
<name>A0A177NEU3_9GAMM</name>
<evidence type="ECO:0000313" key="1">
    <source>
        <dbReference type="EMBL" id="OAI16445.1"/>
    </source>
</evidence>
<sequence length="177" mass="20556">MKWDASYYRPFHYRHNWVDDFIFDSKRHEITIDEKQRQNCAVLAIHYDEPIIDLEDKLFSFARHLSSLARENIEARSRLSNVAGFENGANAYQGWDNYKRCAITNTGSILKSICSLMILKLSRSKGYQERYKKRLCADVCKILVDSGFKYSEETVNSVRKCAKKNANEVADKVLGSR</sequence>
<evidence type="ECO:0000313" key="2">
    <source>
        <dbReference type="Proteomes" id="UP000078476"/>
    </source>
</evidence>
<keyword evidence="2" id="KW-1185">Reference proteome</keyword>
<organism evidence="1 2">
    <name type="scientific">Methylomonas lenta</name>
    <dbReference type="NCBI Taxonomy" id="980561"/>
    <lineage>
        <taxon>Bacteria</taxon>
        <taxon>Pseudomonadati</taxon>
        <taxon>Pseudomonadota</taxon>
        <taxon>Gammaproteobacteria</taxon>
        <taxon>Methylococcales</taxon>
        <taxon>Methylococcaceae</taxon>
        <taxon>Methylomonas</taxon>
    </lineage>
</organism>
<gene>
    <name evidence="1" type="ORF">A1359_07275</name>
</gene>
<protein>
    <submittedName>
        <fullName evidence="1">Uncharacterized protein</fullName>
    </submittedName>
</protein>
<proteinExistence type="predicted"/>
<dbReference type="RefSeq" id="WP_066980898.1">
    <property type="nucleotide sequence ID" value="NZ_LUUI01000095.1"/>
</dbReference>
<dbReference type="Proteomes" id="UP000078476">
    <property type="component" value="Unassembled WGS sequence"/>
</dbReference>
<dbReference type="AlphaFoldDB" id="A0A177NEU3"/>